<name>A0A397H6B6_9GLOM</name>
<keyword evidence="2" id="KW-1185">Reference proteome</keyword>
<evidence type="ECO:0000313" key="2">
    <source>
        <dbReference type="Proteomes" id="UP000266861"/>
    </source>
</evidence>
<gene>
    <name evidence="1" type="ORF">Glove_372g112</name>
</gene>
<dbReference type="Proteomes" id="UP000266861">
    <property type="component" value="Unassembled WGS sequence"/>
</dbReference>
<comment type="caution">
    <text evidence="1">The sequence shown here is derived from an EMBL/GenBank/DDBJ whole genome shotgun (WGS) entry which is preliminary data.</text>
</comment>
<organism evidence="1 2">
    <name type="scientific">Diversispora epigaea</name>
    <dbReference type="NCBI Taxonomy" id="1348612"/>
    <lineage>
        <taxon>Eukaryota</taxon>
        <taxon>Fungi</taxon>
        <taxon>Fungi incertae sedis</taxon>
        <taxon>Mucoromycota</taxon>
        <taxon>Glomeromycotina</taxon>
        <taxon>Glomeromycetes</taxon>
        <taxon>Diversisporales</taxon>
        <taxon>Diversisporaceae</taxon>
        <taxon>Diversispora</taxon>
    </lineage>
</organism>
<sequence length="175" mass="19608">MSIQLIPDSTLSFECSFVSKKLSKQETFYVSPNFGFYSFLSFPSPFSFTIPTPTPSYAATALALLGFTFGAVETITHRIYYMQGECFSLSYMLNRRVSEVVLPPEIKYLGIESTSWPRFQPVNVLPTIDDDETLLMTYLICSGPGDDVRAELPYDMDEINHKAGVNLPVNRVGNS</sequence>
<dbReference type="AlphaFoldDB" id="A0A397H6B6"/>
<evidence type="ECO:0000313" key="1">
    <source>
        <dbReference type="EMBL" id="RHZ58625.1"/>
    </source>
</evidence>
<dbReference type="EMBL" id="PQFF01000335">
    <property type="protein sequence ID" value="RHZ58625.1"/>
    <property type="molecule type" value="Genomic_DNA"/>
</dbReference>
<accession>A0A397H6B6</accession>
<protein>
    <submittedName>
        <fullName evidence="1">Uncharacterized protein</fullName>
    </submittedName>
</protein>
<reference evidence="1 2" key="1">
    <citation type="submission" date="2018-08" db="EMBL/GenBank/DDBJ databases">
        <title>Genome and evolution of the arbuscular mycorrhizal fungus Diversispora epigaea (formerly Glomus versiforme) and its bacterial endosymbionts.</title>
        <authorList>
            <person name="Sun X."/>
            <person name="Fei Z."/>
            <person name="Harrison M."/>
        </authorList>
    </citation>
    <scope>NUCLEOTIDE SEQUENCE [LARGE SCALE GENOMIC DNA]</scope>
    <source>
        <strain evidence="1 2">IT104</strain>
    </source>
</reference>
<proteinExistence type="predicted"/>